<evidence type="ECO:0000256" key="1">
    <source>
        <dbReference type="SAM" id="Phobius"/>
    </source>
</evidence>
<sequence>MSNAEQILVGEQTANVTGQQVFVNQVLQVARQQRAGPLYDVTKMVRDFWPSQMRKIEHMTEVFTTEFVYAFLRLFSLKMFPLPLLVKFGVIFLLVSPNSKGKGLSLLETCTFGDFEGAGCEFLDHFG</sequence>
<keyword evidence="3" id="KW-1185">Reference proteome</keyword>
<comment type="caution">
    <text evidence="2">The sequence shown here is derived from an EMBL/GenBank/DDBJ whole genome shotgun (WGS) entry which is preliminary data.</text>
</comment>
<evidence type="ECO:0000313" key="3">
    <source>
        <dbReference type="Proteomes" id="UP000024635"/>
    </source>
</evidence>
<name>A0A016TJF6_9BILA</name>
<dbReference type="OrthoDB" id="1272441at2759"/>
<accession>A0A016TJF6</accession>
<gene>
    <name evidence="2" type="primary">Acey_s0096.g2925</name>
    <name evidence="2" type="synonym">Acey-nfyc-1</name>
    <name evidence="2" type="ORF">Y032_0096g2925</name>
</gene>
<reference evidence="3" key="1">
    <citation type="journal article" date="2015" name="Nat. Genet.">
        <title>The genome and transcriptome of the zoonotic hookworm Ancylostoma ceylanicum identify infection-specific gene families.</title>
        <authorList>
            <person name="Schwarz E.M."/>
            <person name="Hu Y."/>
            <person name="Antoshechkin I."/>
            <person name="Miller M.M."/>
            <person name="Sternberg P.W."/>
            <person name="Aroian R.V."/>
        </authorList>
    </citation>
    <scope>NUCLEOTIDE SEQUENCE</scope>
    <source>
        <strain evidence="3">HY135</strain>
    </source>
</reference>
<dbReference type="EMBL" id="JARK01001432">
    <property type="protein sequence ID" value="EYC03074.1"/>
    <property type="molecule type" value="Genomic_DNA"/>
</dbReference>
<dbReference type="Proteomes" id="UP000024635">
    <property type="component" value="Unassembled WGS sequence"/>
</dbReference>
<dbReference type="AlphaFoldDB" id="A0A016TJF6"/>
<keyword evidence="1" id="KW-1133">Transmembrane helix</keyword>
<keyword evidence="1" id="KW-0812">Transmembrane</keyword>
<keyword evidence="1" id="KW-0472">Membrane</keyword>
<proteinExistence type="predicted"/>
<evidence type="ECO:0000313" key="2">
    <source>
        <dbReference type="EMBL" id="EYC03074.1"/>
    </source>
</evidence>
<organism evidence="2 3">
    <name type="scientific">Ancylostoma ceylanicum</name>
    <dbReference type="NCBI Taxonomy" id="53326"/>
    <lineage>
        <taxon>Eukaryota</taxon>
        <taxon>Metazoa</taxon>
        <taxon>Ecdysozoa</taxon>
        <taxon>Nematoda</taxon>
        <taxon>Chromadorea</taxon>
        <taxon>Rhabditida</taxon>
        <taxon>Rhabditina</taxon>
        <taxon>Rhabditomorpha</taxon>
        <taxon>Strongyloidea</taxon>
        <taxon>Ancylostomatidae</taxon>
        <taxon>Ancylostomatinae</taxon>
        <taxon>Ancylostoma</taxon>
    </lineage>
</organism>
<protein>
    <submittedName>
        <fullName evidence="2">Uncharacterized protein</fullName>
    </submittedName>
</protein>
<feature type="transmembrane region" description="Helical" evidence="1">
    <location>
        <begin position="67"/>
        <end position="95"/>
    </location>
</feature>